<organism evidence="2">
    <name type="scientific">marine sediment metagenome</name>
    <dbReference type="NCBI Taxonomy" id="412755"/>
    <lineage>
        <taxon>unclassified sequences</taxon>
        <taxon>metagenomes</taxon>
        <taxon>ecological metagenomes</taxon>
    </lineage>
</organism>
<accession>X1D628</accession>
<name>X1D628_9ZZZZ</name>
<sequence>AEPGEFTKRAFLNGRIDLSQAEAVIDLVRSKTEQSLKIAARNLQGNVKKEIKRLKEMIIDVVVQLEASVDFIEEDLEITPYRKLTKKVKGIKAELEELISDEKKGEIIKNGVKAAY</sequence>
<dbReference type="InterPro" id="IPR025867">
    <property type="entry name" value="MnmE_helical"/>
</dbReference>
<dbReference type="GO" id="GO:0002098">
    <property type="term" value="P:tRNA wobble uridine modification"/>
    <property type="evidence" value="ECO:0007669"/>
    <property type="project" value="TreeGrafter"/>
</dbReference>
<protein>
    <recommendedName>
        <fullName evidence="1">MnmE helical domain-containing protein</fullName>
    </recommendedName>
</protein>
<dbReference type="Pfam" id="PF12631">
    <property type="entry name" value="MnmE_helical"/>
    <property type="match status" value="1"/>
</dbReference>
<dbReference type="AlphaFoldDB" id="X1D628"/>
<evidence type="ECO:0000259" key="1">
    <source>
        <dbReference type="Pfam" id="PF12631"/>
    </source>
</evidence>
<dbReference type="Gene3D" id="1.20.120.430">
    <property type="entry name" value="tRNA modification GTPase MnmE domain 2"/>
    <property type="match status" value="1"/>
</dbReference>
<feature type="non-terminal residue" evidence="2">
    <location>
        <position position="1"/>
    </location>
</feature>
<dbReference type="GO" id="GO:0005829">
    <property type="term" value="C:cytosol"/>
    <property type="evidence" value="ECO:0007669"/>
    <property type="project" value="TreeGrafter"/>
</dbReference>
<comment type="caution">
    <text evidence="2">The sequence shown here is derived from an EMBL/GenBank/DDBJ whole genome shotgun (WGS) entry which is preliminary data.</text>
</comment>
<dbReference type="EMBL" id="BART01032882">
    <property type="protein sequence ID" value="GAH15667.1"/>
    <property type="molecule type" value="Genomic_DNA"/>
</dbReference>
<dbReference type="PANTHER" id="PTHR42714">
    <property type="entry name" value="TRNA MODIFICATION GTPASE GTPBP3"/>
    <property type="match status" value="1"/>
</dbReference>
<reference evidence="2" key="1">
    <citation type="journal article" date="2014" name="Front. Microbiol.">
        <title>High frequency of phylogenetically diverse reductive dehalogenase-homologous genes in deep subseafloor sedimentary metagenomes.</title>
        <authorList>
            <person name="Kawai M."/>
            <person name="Futagami T."/>
            <person name="Toyoda A."/>
            <person name="Takaki Y."/>
            <person name="Nishi S."/>
            <person name="Hori S."/>
            <person name="Arai W."/>
            <person name="Tsubouchi T."/>
            <person name="Morono Y."/>
            <person name="Uchiyama I."/>
            <person name="Ito T."/>
            <person name="Fujiyama A."/>
            <person name="Inagaki F."/>
            <person name="Takami H."/>
        </authorList>
    </citation>
    <scope>NUCLEOTIDE SEQUENCE</scope>
    <source>
        <strain evidence="2">Expedition CK06-06</strain>
    </source>
</reference>
<dbReference type="GO" id="GO:0030488">
    <property type="term" value="P:tRNA methylation"/>
    <property type="evidence" value="ECO:0007669"/>
    <property type="project" value="TreeGrafter"/>
</dbReference>
<gene>
    <name evidence="2" type="ORF">S01H4_56699</name>
</gene>
<dbReference type="PANTHER" id="PTHR42714:SF2">
    <property type="entry name" value="TRNA MODIFICATION GTPASE GTPBP3, MITOCHONDRIAL"/>
    <property type="match status" value="1"/>
</dbReference>
<evidence type="ECO:0000313" key="2">
    <source>
        <dbReference type="EMBL" id="GAH15667.1"/>
    </source>
</evidence>
<proteinExistence type="predicted"/>
<dbReference type="SUPFAM" id="SSF116878">
    <property type="entry name" value="TrmE connector domain"/>
    <property type="match status" value="1"/>
</dbReference>
<feature type="domain" description="MnmE helical" evidence="1">
    <location>
        <begin position="18"/>
        <end position="113"/>
    </location>
</feature>
<dbReference type="InterPro" id="IPR027368">
    <property type="entry name" value="MnmE_dom2"/>
</dbReference>